<dbReference type="RefSeq" id="XP_020074513.1">
    <property type="nucleotide sequence ID" value="XM_020221712.1"/>
</dbReference>
<sequence>MFRGIRAPQTRLIRTIHSSSIRPNLFGGKKVTQNDLGAPSGKGEGTTNPVDILKKNDILMYSNKPINYIESVKENGFHLANNIMIQSPDKEGNIIGALLIETENIEVNLSNEGFKIINGFMIEFKEEVLGIFEKIHPKPEIVVMGLGGRSRMLSEKNRVYFAKLGIQLEIGDSNNAAQIFDLLATERPNVILAFLLPPNV</sequence>
<protein>
    <recommendedName>
        <fullName evidence="4">NADH dehydrogenase [ubiquinone] 1 alpha subcomplex assembly factor 3</fullName>
    </recommendedName>
</protein>
<dbReference type="OrthoDB" id="20681at2759"/>
<dbReference type="GO" id="GO:0032981">
    <property type="term" value="P:mitochondrial respiratory chain complex I assembly"/>
    <property type="evidence" value="ECO:0007669"/>
    <property type="project" value="TreeGrafter"/>
</dbReference>
<dbReference type="Pfam" id="PF04430">
    <property type="entry name" value="DUF498"/>
    <property type="match status" value="1"/>
</dbReference>
<gene>
    <name evidence="2" type="ORF">HYPBUDRAFT_153755</name>
</gene>
<dbReference type="InterPro" id="IPR007523">
    <property type="entry name" value="NDUFAF3/AAMDC"/>
</dbReference>
<dbReference type="GeneID" id="30996261"/>
<dbReference type="PANTHER" id="PTHR21192">
    <property type="entry name" value="NUCLEAR PROTEIN E3-3"/>
    <property type="match status" value="1"/>
</dbReference>
<evidence type="ECO:0000256" key="1">
    <source>
        <dbReference type="SAM" id="MobiDB-lite"/>
    </source>
</evidence>
<reference evidence="3" key="1">
    <citation type="submission" date="2016-05" db="EMBL/GenBank/DDBJ databases">
        <title>Comparative genomics of biotechnologically important yeasts.</title>
        <authorList>
            <consortium name="DOE Joint Genome Institute"/>
            <person name="Riley R."/>
            <person name="Haridas S."/>
            <person name="Wolfe K.H."/>
            <person name="Lopes M.R."/>
            <person name="Hittinger C.T."/>
            <person name="Goker M."/>
            <person name="Salamov A."/>
            <person name="Wisecaver J."/>
            <person name="Long T.M."/>
            <person name="Aerts A.L."/>
            <person name="Barry K."/>
            <person name="Choi C."/>
            <person name="Clum A."/>
            <person name="Coughlan A.Y."/>
            <person name="Deshpande S."/>
            <person name="Douglass A.P."/>
            <person name="Hanson S.J."/>
            <person name="Klenk H.-P."/>
            <person name="Labutti K."/>
            <person name="Lapidus A."/>
            <person name="Lindquist E."/>
            <person name="Lipzen A."/>
            <person name="Meier-Kolthoff J.P."/>
            <person name="Ohm R.A."/>
            <person name="Otillar R.P."/>
            <person name="Pangilinan J."/>
            <person name="Peng Y."/>
            <person name="Rokas A."/>
            <person name="Rosa C.A."/>
            <person name="Scheuner C."/>
            <person name="Sibirny A.A."/>
            <person name="Slot J.C."/>
            <person name="Stielow J.B."/>
            <person name="Sun H."/>
            <person name="Kurtzman C.P."/>
            <person name="Blackwell M."/>
            <person name="Grigoriev I.V."/>
            <person name="Jeffries T.W."/>
        </authorList>
    </citation>
    <scope>NUCLEOTIDE SEQUENCE [LARGE SCALE GENOMIC DNA]</scope>
    <source>
        <strain evidence="3">NRRL Y-1933</strain>
    </source>
</reference>
<organism evidence="2 3">
    <name type="scientific">Hyphopichia burtonii NRRL Y-1933</name>
    <dbReference type="NCBI Taxonomy" id="984485"/>
    <lineage>
        <taxon>Eukaryota</taxon>
        <taxon>Fungi</taxon>
        <taxon>Dikarya</taxon>
        <taxon>Ascomycota</taxon>
        <taxon>Saccharomycotina</taxon>
        <taxon>Pichiomycetes</taxon>
        <taxon>Debaryomycetaceae</taxon>
        <taxon>Hyphopichia</taxon>
    </lineage>
</organism>
<dbReference type="Proteomes" id="UP000095085">
    <property type="component" value="Unassembled WGS sequence"/>
</dbReference>
<accession>A0A1E4RDZ5</accession>
<evidence type="ECO:0000313" key="2">
    <source>
        <dbReference type="EMBL" id="ODV65446.1"/>
    </source>
</evidence>
<proteinExistence type="predicted"/>
<dbReference type="InterPro" id="IPR036748">
    <property type="entry name" value="MTH938-like_sf"/>
</dbReference>
<dbReference type="AlphaFoldDB" id="A0A1E4RDZ5"/>
<evidence type="ECO:0008006" key="4">
    <source>
        <dbReference type="Google" id="ProtNLM"/>
    </source>
</evidence>
<dbReference type="Gene3D" id="3.40.1230.10">
    <property type="entry name" value="MTH938-like"/>
    <property type="match status" value="1"/>
</dbReference>
<evidence type="ECO:0000313" key="3">
    <source>
        <dbReference type="Proteomes" id="UP000095085"/>
    </source>
</evidence>
<keyword evidence="3" id="KW-1185">Reference proteome</keyword>
<dbReference type="EMBL" id="KV454544">
    <property type="protein sequence ID" value="ODV65446.1"/>
    <property type="molecule type" value="Genomic_DNA"/>
</dbReference>
<feature type="region of interest" description="Disordered" evidence="1">
    <location>
        <begin position="27"/>
        <end position="47"/>
    </location>
</feature>
<dbReference type="STRING" id="984485.A0A1E4RDZ5"/>
<dbReference type="PANTHER" id="PTHR21192:SF2">
    <property type="entry name" value="NADH DEHYDROGENASE [UBIQUINONE] 1 ALPHA SUBCOMPLEX ASSEMBLY FACTOR 3"/>
    <property type="match status" value="1"/>
</dbReference>
<name>A0A1E4RDZ5_9ASCO</name>
<dbReference type="SUPFAM" id="SSF64076">
    <property type="entry name" value="MTH938-like"/>
    <property type="match status" value="1"/>
</dbReference>
<dbReference type="GO" id="GO:0005743">
    <property type="term" value="C:mitochondrial inner membrane"/>
    <property type="evidence" value="ECO:0007669"/>
    <property type="project" value="TreeGrafter"/>
</dbReference>